<accession>A0ACD1ADK2</accession>
<keyword evidence="2" id="KW-1185">Reference proteome</keyword>
<protein>
    <submittedName>
        <fullName evidence="1">Helix-turn-helix domain-containing protein</fullName>
    </submittedName>
</protein>
<name>A0ACD1ADK2_9FIRM</name>
<reference evidence="1" key="1">
    <citation type="submission" date="2019-08" db="EMBL/GenBank/DDBJ databases">
        <title>Genome sequence of Clostridiales bacterium MT110.</title>
        <authorList>
            <person name="Cao J."/>
        </authorList>
    </citation>
    <scope>NUCLEOTIDE SEQUENCE</scope>
    <source>
        <strain evidence="1">MT110</strain>
    </source>
</reference>
<dbReference type="EMBL" id="CP042469">
    <property type="protein sequence ID" value="QOX64612.1"/>
    <property type="molecule type" value="Genomic_DNA"/>
</dbReference>
<evidence type="ECO:0000313" key="2">
    <source>
        <dbReference type="Proteomes" id="UP000594014"/>
    </source>
</evidence>
<dbReference type="Proteomes" id="UP000594014">
    <property type="component" value="Chromosome"/>
</dbReference>
<evidence type="ECO:0000313" key="1">
    <source>
        <dbReference type="EMBL" id="QOX64612.1"/>
    </source>
</evidence>
<organism evidence="1 2">
    <name type="scientific">Anoxybacterium hadale</name>
    <dbReference type="NCBI Taxonomy" id="3408580"/>
    <lineage>
        <taxon>Bacteria</taxon>
        <taxon>Bacillati</taxon>
        <taxon>Bacillota</taxon>
        <taxon>Clostridia</taxon>
        <taxon>Peptostreptococcales</taxon>
        <taxon>Anaerovoracaceae</taxon>
        <taxon>Anoxybacterium</taxon>
    </lineage>
</organism>
<sequence length="173" mass="19286">MREEILYTPEELAGKLKLSKYTVYEMIKRGDIQAHHIGRSIRVSASQLELYFMSTKRSENVYEAELVREDGYQYALTGSVKINVATELEGRVKVAVRPEDIILSAGPIISSARNMLKGTVTGIAVDEKSARVTLDVGIPLTVLITSRSLEEMNIKTGDELYAIFKSMAVKVMK</sequence>
<proteinExistence type="predicted"/>
<gene>
    <name evidence="1" type="ORF">FRZ06_15315</name>
</gene>